<evidence type="ECO:0000256" key="4">
    <source>
        <dbReference type="ARBA" id="ARBA00022723"/>
    </source>
</evidence>
<dbReference type="OrthoDB" id="9810236at2"/>
<dbReference type="InterPro" id="IPR038257">
    <property type="entry name" value="CRISPR-assoc_Cas3_HD_sf"/>
</dbReference>
<dbReference type="InterPro" id="IPR014001">
    <property type="entry name" value="Helicase_ATP-bd"/>
</dbReference>
<evidence type="ECO:0000256" key="9">
    <source>
        <dbReference type="ARBA" id="ARBA00023118"/>
    </source>
</evidence>
<dbReference type="Gene3D" id="1.10.3210.30">
    <property type="match status" value="1"/>
</dbReference>
<evidence type="ECO:0000256" key="2">
    <source>
        <dbReference type="ARBA" id="ARBA00009046"/>
    </source>
</evidence>
<dbReference type="GO" id="GO:0016787">
    <property type="term" value="F:hydrolase activity"/>
    <property type="evidence" value="ECO:0007669"/>
    <property type="project" value="UniProtKB-KW"/>
</dbReference>
<evidence type="ECO:0000256" key="8">
    <source>
        <dbReference type="ARBA" id="ARBA00022840"/>
    </source>
</evidence>
<dbReference type="InterPro" id="IPR006483">
    <property type="entry name" value="CRISPR-assoc_Cas3_HD"/>
</dbReference>
<dbReference type="InterPro" id="IPR001650">
    <property type="entry name" value="Helicase_C-like"/>
</dbReference>
<evidence type="ECO:0000256" key="6">
    <source>
        <dbReference type="ARBA" id="ARBA00022801"/>
    </source>
</evidence>
<dbReference type="PANTHER" id="PTHR47959:SF16">
    <property type="entry name" value="CRISPR-ASSOCIATED NUCLEASE_HELICASE CAS3-RELATED"/>
    <property type="match status" value="1"/>
</dbReference>
<keyword evidence="9" id="KW-0051">Antiviral defense</keyword>
<evidence type="ECO:0000259" key="11">
    <source>
        <dbReference type="PROSITE" id="PS51192"/>
    </source>
</evidence>
<evidence type="ECO:0000313" key="14">
    <source>
        <dbReference type="EMBL" id="MZP41646.1"/>
    </source>
</evidence>
<evidence type="ECO:0000259" key="12">
    <source>
        <dbReference type="PROSITE" id="PS51194"/>
    </source>
</evidence>
<name>A0A845LFM7_HELGE</name>
<dbReference type="GO" id="GO:0046872">
    <property type="term" value="F:metal ion binding"/>
    <property type="evidence" value="ECO:0007669"/>
    <property type="project" value="UniProtKB-KW"/>
</dbReference>
<sequence>MLNPVPTEETPKILKTLWAKSPAVPNQSGLGLLEHTFDVVKQVREYIRLYQKEIETAEFNMKRVLLYGALLHDLGKAHPSFQSQLRGGSRWGHRHEVLSLAFMGLLDVPAPEAGYLAAAIALHHKNWSNFVEGSGGSPCYFQSACSCAEHQTIRELVEGLPSDIIQAVRWLLASAESLILAATGERIAGYSVRHEPLSLEESIWQGLQHIESLIKGWERSNGPRRPRSVDEKAVYFGIIVRGLMISADHLASAKPTELDAGFSGTSQVLSAIQRSESELYPHQKAMLNHSGNAVMIAPTGLGKTEAALLWAAKQREEGSCGRILFLLPYRASMNAMATRFQRTFGEGSTSVVHGKSLLQMYLKLLEQEYSADEAVALAKQKESFARLNTSYIRVCSPYQLIRLFFDPKAYEAGIMTALNGQLVFDEIHAYEPAITARLLVTAKYLHEKFHARLLFMSATMPSHLLALLYEMFPDIRPPICPPDTMLAGIVKHRLSLFPSHSLSSESVEAMVNAARHGSVLVVVNTVNRAIELATLLREKVEDVVLIHSRFCGRDRVEKEAEISPRPGKILVATQVVEVSLDIDYDTGFFELAPFEALMQRLGRVNRKELKKIKRAALVYVFSSFENPTVSAYYPYTKEHLEQVLAVLRDFLAENAAGEISELKKMTLLDKTYPEALRDELTTEIRNVSIDFKQAFIQHVRPFGVKSYAEVQRLHQEWERFFDGYVVLPEILFEEAEQCQNILGLNQLMVPISGRLFNQMLRVGAVRWNNHFNVFTVSMPYNRRSGLELDRDWDYCK</sequence>
<dbReference type="GO" id="GO:0005829">
    <property type="term" value="C:cytosol"/>
    <property type="evidence" value="ECO:0007669"/>
    <property type="project" value="TreeGrafter"/>
</dbReference>
<evidence type="ECO:0000313" key="15">
    <source>
        <dbReference type="Proteomes" id="UP000471031"/>
    </source>
</evidence>
<dbReference type="Gene3D" id="3.40.50.300">
    <property type="entry name" value="P-loop containing nucleotide triphosphate hydrolases"/>
    <property type="match status" value="2"/>
</dbReference>
<dbReference type="PROSITE" id="PS51194">
    <property type="entry name" value="HELICASE_CTER"/>
    <property type="match status" value="1"/>
</dbReference>
<dbReference type="NCBIfam" id="TIGR01587">
    <property type="entry name" value="cas3_core"/>
    <property type="match status" value="1"/>
</dbReference>
<evidence type="ECO:0000256" key="5">
    <source>
        <dbReference type="ARBA" id="ARBA00022741"/>
    </source>
</evidence>
<dbReference type="NCBIfam" id="TIGR01596">
    <property type="entry name" value="cas3_HD"/>
    <property type="match status" value="1"/>
</dbReference>
<dbReference type="SMART" id="SM00490">
    <property type="entry name" value="HELICc"/>
    <property type="match status" value="1"/>
</dbReference>
<feature type="domain" description="Helicase C-terminal" evidence="12">
    <location>
        <begin position="506"/>
        <end position="671"/>
    </location>
</feature>
<dbReference type="SMART" id="SM00487">
    <property type="entry name" value="DEXDc"/>
    <property type="match status" value="1"/>
</dbReference>
<feature type="domain" description="HD Cas3-type" evidence="13">
    <location>
        <begin position="25"/>
        <end position="187"/>
    </location>
</feature>
<dbReference type="PROSITE" id="PS51643">
    <property type="entry name" value="HD_CAS3"/>
    <property type="match status" value="1"/>
</dbReference>
<dbReference type="Pfam" id="PF00270">
    <property type="entry name" value="DEAD"/>
    <property type="match status" value="1"/>
</dbReference>
<comment type="caution">
    <text evidence="14">The sequence shown here is derived from an EMBL/GenBank/DDBJ whole genome shotgun (WGS) entry which is preliminary data.</text>
</comment>
<keyword evidence="3" id="KW-0540">Nuclease</keyword>
<dbReference type="InterPro" id="IPR054712">
    <property type="entry name" value="Cas3-like_dom"/>
</dbReference>
<dbReference type="PROSITE" id="PS51192">
    <property type="entry name" value="HELICASE_ATP_BIND_1"/>
    <property type="match status" value="1"/>
</dbReference>
<dbReference type="GO" id="GO:0005524">
    <property type="term" value="F:ATP binding"/>
    <property type="evidence" value="ECO:0007669"/>
    <property type="project" value="UniProtKB-KW"/>
</dbReference>
<reference evidence="14 15" key="1">
    <citation type="submission" date="2020-01" db="EMBL/GenBank/DDBJ databases">
        <title>Whole genome sequence of Heliobacterium gestii DSM 11169.</title>
        <authorList>
            <person name="Kyndt J.A."/>
            <person name="Meyer T.E."/>
        </authorList>
    </citation>
    <scope>NUCLEOTIDE SEQUENCE [LARGE SCALE GENOMIC DNA]</scope>
    <source>
        <strain evidence="14 15">DSM 11169</strain>
    </source>
</reference>
<gene>
    <name evidence="14" type="primary">cas3</name>
    <name evidence="14" type="ORF">GTO89_01200</name>
</gene>
<comment type="similarity">
    <text evidence="2">In the central section; belongs to the CRISPR-associated helicase Cas3 family.</text>
</comment>
<dbReference type="EMBL" id="WXEX01000001">
    <property type="protein sequence ID" value="MZP41646.1"/>
    <property type="molecule type" value="Genomic_DNA"/>
</dbReference>
<dbReference type="GO" id="GO:0051607">
    <property type="term" value="P:defense response to virus"/>
    <property type="evidence" value="ECO:0007669"/>
    <property type="project" value="UniProtKB-KW"/>
</dbReference>
<dbReference type="Pfam" id="PF18019">
    <property type="entry name" value="Cas3_HD"/>
    <property type="match status" value="1"/>
</dbReference>
<organism evidence="14 15">
    <name type="scientific">Heliomicrobium gestii</name>
    <name type="common">Heliobacterium gestii</name>
    <dbReference type="NCBI Taxonomy" id="2699"/>
    <lineage>
        <taxon>Bacteria</taxon>
        <taxon>Bacillati</taxon>
        <taxon>Bacillota</taxon>
        <taxon>Clostridia</taxon>
        <taxon>Eubacteriales</taxon>
        <taxon>Heliobacteriaceae</taxon>
        <taxon>Heliomicrobium</taxon>
    </lineage>
</organism>
<dbReference type="SUPFAM" id="SSF109604">
    <property type="entry name" value="HD-domain/PDEase-like"/>
    <property type="match status" value="1"/>
</dbReference>
<dbReference type="SUPFAM" id="SSF52540">
    <property type="entry name" value="P-loop containing nucleoside triphosphate hydrolases"/>
    <property type="match status" value="1"/>
</dbReference>
<keyword evidence="5" id="KW-0547">Nucleotide-binding</keyword>
<keyword evidence="6" id="KW-0378">Hydrolase</keyword>
<feature type="domain" description="Helicase ATP-binding" evidence="11">
    <location>
        <begin position="284"/>
        <end position="478"/>
    </location>
</feature>
<dbReference type="InterPro" id="IPR050079">
    <property type="entry name" value="DEAD_box_RNA_helicase"/>
</dbReference>
<accession>A0A845LFM7</accession>
<evidence type="ECO:0000256" key="10">
    <source>
        <dbReference type="ARBA" id="ARBA00038437"/>
    </source>
</evidence>
<keyword evidence="7" id="KW-0347">Helicase</keyword>
<dbReference type="GO" id="GO:0003724">
    <property type="term" value="F:RNA helicase activity"/>
    <property type="evidence" value="ECO:0007669"/>
    <property type="project" value="TreeGrafter"/>
</dbReference>
<comment type="similarity">
    <text evidence="10">Belongs to the DEAD box helicase family.</text>
</comment>
<evidence type="ECO:0000256" key="3">
    <source>
        <dbReference type="ARBA" id="ARBA00022722"/>
    </source>
</evidence>
<proteinExistence type="inferred from homology"/>
<comment type="similarity">
    <text evidence="1">In the N-terminal section; belongs to the CRISPR-associated nuclease Cas3-HD family.</text>
</comment>
<dbReference type="Proteomes" id="UP000471031">
    <property type="component" value="Unassembled WGS sequence"/>
</dbReference>
<keyword evidence="15" id="KW-1185">Reference proteome</keyword>
<keyword evidence="8" id="KW-0067">ATP-binding</keyword>
<keyword evidence="4" id="KW-0479">Metal-binding</keyword>
<protein>
    <submittedName>
        <fullName evidence="14">CRISPR-associated helicase Cas3</fullName>
    </submittedName>
</protein>
<dbReference type="RefSeq" id="WP_161260224.1">
    <property type="nucleotide sequence ID" value="NZ_JAFBDC010000001.1"/>
</dbReference>
<dbReference type="GO" id="GO:0004518">
    <property type="term" value="F:nuclease activity"/>
    <property type="evidence" value="ECO:0007669"/>
    <property type="project" value="UniProtKB-KW"/>
</dbReference>
<dbReference type="CDD" id="cd09641">
    <property type="entry name" value="Cas3''_I"/>
    <property type="match status" value="1"/>
</dbReference>
<dbReference type="AlphaFoldDB" id="A0A845LFM7"/>
<evidence type="ECO:0000259" key="13">
    <source>
        <dbReference type="PROSITE" id="PS51643"/>
    </source>
</evidence>
<dbReference type="InterPro" id="IPR027417">
    <property type="entry name" value="P-loop_NTPase"/>
</dbReference>
<evidence type="ECO:0000256" key="7">
    <source>
        <dbReference type="ARBA" id="ARBA00022806"/>
    </source>
</evidence>
<dbReference type="Pfam" id="PF22590">
    <property type="entry name" value="Cas3-like_C_2"/>
    <property type="match status" value="1"/>
</dbReference>
<dbReference type="PANTHER" id="PTHR47959">
    <property type="entry name" value="ATP-DEPENDENT RNA HELICASE RHLE-RELATED"/>
    <property type="match status" value="1"/>
</dbReference>
<evidence type="ECO:0000256" key="1">
    <source>
        <dbReference type="ARBA" id="ARBA00006847"/>
    </source>
</evidence>
<dbReference type="GO" id="GO:0003676">
    <property type="term" value="F:nucleic acid binding"/>
    <property type="evidence" value="ECO:0007669"/>
    <property type="project" value="InterPro"/>
</dbReference>
<dbReference type="InterPro" id="IPR011545">
    <property type="entry name" value="DEAD/DEAH_box_helicase_dom"/>
</dbReference>
<dbReference type="InterPro" id="IPR006474">
    <property type="entry name" value="Helicase_Cas3_CRISPR-ass_core"/>
</dbReference>